<dbReference type="Proteomes" id="UP000823868">
    <property type="component" value="Unassembled WGS sequence"/>
</dbReference>
<dbReference type="AlphaFoldDB" id="A0A9D1YAC3"/>
<name>A0A9D1YAC3_9FIRM</name>
<gene>
    <name evidence="2" type="ORF">H9841_11040</name>
</gene>
<organism evidence="2 3">
    <name type="scientific">Candidatus Flavonifractor merdigallinarum</name>
    <dbReference type="NCBI Taxonomy" id="2838589"/>
    <lineage>
        <taxon>Bacteria</taxon>
        <taxon>Bacillati</taxon>
        <taxon>Bacillota</taxon>
        <taxon>Clostridia</taxon>
        <taxon>Eubacteriales</taxon>
        <taxon>Oscillospiraceae</taxon>
        <taxon>Flavonifractor</taxon>
    </lineage>
</organism>
<dbReference type="GO" id="GO:0032259">
    <property type="term" value="P:methylation"/>
    <property type="evidence" value="ECO:0007669"/>
    <property type="project" value="UniProtKB-KW"/>
</dbReference>
<evidence type="ECO:0000259" key="1">
    <source>
        <dbReference type="Pfam" id="PF08241"/>
    </source>
</evidence>
<dbReference type="CDD" id="cd02440">
    <property type="entry name" value="AdoMet_MTases"/>
    <property type="match status" value="1"/>
</dbReference>
<keyword evidence="2" id="KW-0808">Transferase</keyword>
<dbReference type="EMBL" id="DXDX01000199">
    <property type="protein sequence ID" value="HIY22419.1"/>
    <property type="molecule type" value="Genomic_DNA"/>
</dbReference>
<dbReference type="InterPro" id="IPR013216">
    <property type="entry name" value="Methyltransf_11"/>
</dbReference>
<dbReference type="Pfam" id="PF08241">
    <property type="entry name" value="Methyltransf_11"/>
    <property type="match status" value="1"/>
</dbReference>
<evidence type="ECO:0000313" key="3">
    <source>
        <dbReference type="Proteomes" id="UP000823868"/>
    </source>
</evidence>
<keyword evidence="2" id="KW-0489">Methyltransferase</keyword>
<reference evidence="2" key="1">
    <citation type="journal article" date="2021" name="PeerJ">
        <title>Extensive microbial diversity within the chicken gut microbiome revealed by metagenomics and culture.</title>
        <authorList>
            <person name="Gilroy R."/>
            <person name="Ravi A."/>
            <person name="Getino M."/>
            <person name="Pursley I."/>
            <person name="Horton D.L."/>
            <person name="Alikhan N.F."/>
            <person name="Baker D."/>
            <person name="Gharbi K."/>
            <person name="Hall N."/>
            <person name="Watson M."/>
            <person name="Adriaenssens E.M."/>
            <person name="Foster-Nyarko E."/>
            <person name="Jarju S."/>
            <person name="Secka A."/>
            <person name="Antonio M."/>
            <person name="Oren A."/>
            <person name="Chaudhuri R.R."/>
            <person name="La Ragione R."/>
            <person name="Hildebrand F."/>
            <person name="Pallen M.J."/>
        </authorList>
    </citation>
    <scope>NUCLEOTIDE SEQUENCE</scope>
    <source>
        <strain evidence="2">ChiBcec16_6824</strain>
    </source>
</reference>
<comment type="caution">
    <text evidence="2">The sequence shown here is derived from an EMBL/GenBank/DDBJ whole genome shotgun (WGS) entry which is preliminary data.</text>
</comment>
<dbReference type="GO" id="GO:0008757">
    <property type="term" value="F:S-adenosylmethionine-dependent methyltransferase activity"/>
    <property type="evidence" value="ECO:0007669"/>
    <property type="project" value="InterPro"/>
</dbReference>
<dbReference type="Gene3D" id="3.40.50.150">
    <property type="entry name" value="Vaccinia Virus protein VP39"/>
    <property type="match status" value="1"/>
</dbReference>
<protein>
    <submittedName>
        <fullName evidence="2">Class I SAM-dependent methyltransferase</fullName>
    </submittedName>
</protein>
<dbReference type="SUPFAM" id="SSF53335">
    <property type="entry name" value="S-adenosyl-L-methionine-dependent methyltransferases"/>
    <property type="match status" value="1"/>
</dbReference>
<proteinExistence type="predicted"/>
<sequence>MLSLLCPRCGGVMTRFPQCSCGSSVPCVGGVYQFTQKASAHLTGPGPHYLGYGSWGRASGIPAYYAACSAKLAQLVGREAWCVDVGTGYGQVPLQIAAAGGRTLAVDISPTVLKVLRQQSIEVGAAEQILCARMDAYHLALAPESVAVVLLNSIFPMLDTPELVLREAARVLRPDGYMVMYGQRTVEPWEPDLCERAEQELFAAFERCLARSGWGRVWFGETEETRTCAHFQTPMCVSAGPPVACTFRLGEKLRRLEENGFNRYQHIPQTVYRRAWREAWDWVREQYGPDCANLASCRLEEPVLYLYRKAEERL</sequence>
<evidence type="ECO:0000313" key="2">
    <source>
        <dbReference type="EMBL" id="HIY22419.1"/>
    </source>
</evidence>
<feature type="domain" description="Methyltransferase type 11" evidence="1">
    <location>
        <begin position="83"/>
        <end position="179"/>
    </location>
</feature>
<dbReference type="InterPro" id="IPR029063">
    <property type="entry name" value="SAM-dependent_MTases_sf"/>
</dbReference>
<reference evidence="2" key="2">
    <citation type="submission" date="2021-04" db="EMBL/GenBank/DDBJ databases">
        <authorList>
            <person name="Gilroy R."/>
        </authorList>
    </citation>
    <scope>NUCLEOTIDE SEQUENCE</scope>
    <source>
        <strain evidence="2">ChiBcec16_6824</strain>
    </source>
</reference>
<accession>A0A9D1YAC3</accession>